<evidence type="ECO:0000313" key="2">
    <source>
        <dbReference type="EMBL" id="RKT77728.1"/>
    </source>
</evidence>
<dbReference type="Proteomes" id="UP000278440">
    <property type="component" value="Unassembled WGS sequence"/>
</dbReference>
<gene>
    <name evidence="2" type="ORF">DFJ68_1155</name>
</gene>
<dbReference type="GO" id="GO:0004519">
    <property type="term" value="F:endonuclease activity"/>
    <property type="evidence" value="ECO:0007669"/>
    <property type="project" value="InterPro"/>
</dbReference>
<sequence length="278" mass="30405">MLLDPQVPAISYLLGLLQTDGSHHGSLDGKGKVSIELAVRDLAVLQALQPHVPCYSSLRLRTRETNFSSASSTATLAFFNQSVRRELSTLGLPPGRKARTTAPVDQSLVSSRDYLRGLLDGDGSVGITARGYPFVSFITASEAMARHVESEIERVTGARRRCGRNTRDAVFNVMVANEPAAMLAAYCWSEQDISIPRKRASASQVAGWRPPPGRRFGAPRKLWTDAEDAVLHSGSVESVARLLNRTERSVAMRRWRAARALPTVDTGPSPETDYDQMT</sequence>
<dbReference type="Pfam" id="PF14528">
    <property type="entry name" value="LAGLIDADG_3"/>
    <property type="match status" value="1"/>
</dbReference>
<dbReference type="InterPro" id="IPR027434">
    <property type="entry name" value="Homing_endonucl"/>
</dbReference>
<feature type="domain" description="Homing endonuclease LAGLIDADG" evidence="1">
    <location>
        <begin position="112"/>
        <end position="150"/>
    </location>
</feature>
<name>A0A495Y1A2_9MICO</name>
<keyword evidence="3" id="KW-1185">Reference proteome</keyword>
<dbReference type="RefSeq" id="WP_121031777.1">
    <property type="nucleotide sequence ID" value="NZ_RBXT01000001.1"/>
</dbReference>
<dbReference type="EMBL" id="RBXT01000001">
    <property type="protein sequence ID" value="RKT77728.1"/>
    <property type="molecule type" value="Genomic_DNA"/>
</dbReference>
<organism evidence="2 3">
    <name type="scientific">Terracoccus luteus</name>
    <dbReference type="NCBI Taxonomy" id="53356"/>
    <lineage>
        <taxon>Bacteria</taxon>
        <taxon>Bacillati</taxon>
        <taxon>Actinomycetota</taxon>
        <taxon>Actinomycetes</taxon>
        <taxon>Micrococcales</taxon>
        <taxon>Intrasporangiaceae</taxon>
        <taxon>Terracoccus</taxon>
    </lineage>
</organism>
<reference evidence="2 3" key="1">
    <citation type="submission" date="2018-10" db="EMBL/GenBank/DDBJ databases">
        <title>Sequencing the genomes of 1000 actinobacteria strains.</title>
        <authorList>
            <person name="Klenk H.-P."/>
        </authorList>
    </citation>
    <scope>NUCLEOTIDE SEQUENCE [LARGE SCALE GENOMIC DNA]</scope>
    <source>
        <strain evidence="2 3">DSM 44267</strain>
    </source>
</reference>
<evidence type="ECO:0000313" key="3">
    <source>
        <dbReference type="Proteomes" id="UP000278440"/>
    </source>
</evidence>
<dbReference type="SUPFAM" id="SSF55608">
    <property type="entry name" value="Homing endonucleases"/>
    <property type="match status" value="1"/>
</dbReference>
<dbReference type="AlphaFoldDB" id="A0A495Y1A2"/>
<accession>A0A495Y1A2</accession>
<protein>
    <recommendedName>
        <fullName evidence="1">Homing endonuclease LAGLIDADG domain-containing protein</fullName>
    </recommendedName>
</protein>
<dbReference type="OrthoDB" id="3368368at2"/>
<proteinExistence type="predicted"/>
<dbReference type="InterPro" id="IPR004860">
    <property type="entry name" value="LAGLIDADG_dom"/>
</dbReference>
<evidence type="ECO:0000259" key="1">
    <source>
        <dbReference type="Pfam" id="PF14528"/>
    </source>
</evidence>
<dbReference type="Gene3D" id="3.10.28.10">
    <property type="entry name" value="Homing endonucleases"/>
    <property type="match status" value="1"/>
</dbReference>
<comment type="caution">
    <text evidence="2">The sequence shown here is derived from an EMBL/GenBank/DDBJ whole genome shotgun (WGS) entry which is preliminary data.</text>
</comment>